<dbReference type="SUPFAM" id="SSF53474">
    <property type="entry name" value="alpha/beta-Hydrolases"/>
    <property type="match status" value="1"/>
</dbReference>
<dbReference type="RefSeq" id="WP_061987656.1">
    <property type="nucleotide sequence ID" value="NZ_FOPQ01000012.1"/>
</dbReference>
<reference evidence="3 5" key="2">
    <citation type="submission" date="2016-11" db="EMBL/GenBank/DDBJ databases">
        <title>Genome sequencing of Amycolatopsis regifaucium.</title>
        <authorList>
            <person name="Mayilraj S."/>
            <person name="Kaur N."/>
        </authorList>
    </citation>
    <scope>NUCLEOTIDE SEQUENCE [LARGE SCALE GENOMIC DNA]</scope>
    <source>
        <strain evidence="3 5">GY080</strain>
    </source>
</reference>
<keyword evidence="5" id="KW-1185">Reference proteome</keyword>
<gene>
    <name evidence="3" type="ORF">ATP06_0206270</name>
    <name evidence="2" type="ORF">AVL48_15145</name>
</gene>
<feature type="signal peptide" evidence="1">
    <location>
        <begin position="1"/>
        <end position="31"/>
    </location>
</feature>
<dbReference type="EMBL" id="LOBU02000006">
    <property type="protein sequence ID" value="OKA09951.1"/>
    <property type="molecule type" value="Genomic_DNA"/>
</dbReference>
<dbReference type="Proteomes" id="UP000076321">
    <property type="component" value="Unassembled WGS sequence"/>
</dbReference>
<dbReference type="AlphaFoldDB" id="A0A154M560"/>
<evidence type="ECO:0000313" key="4">
    <source>
        <dbReference type="Proteomes" id="UP000076321"/>
    </source>
</evidence>
<name>A0A154M560_9PSEU</name>
<evidence type="ECO:0000256" key="1">
    <source>
        <dbReference type="SAM" id="SignalP"/>
    </source>
</evidence>
<proteinExistence type="predicted"/>
<comment type="caution">
    <text evidence="2">The sequence shown here is derived from an EMBL/GenBank/DDBJ whole genome shotgun (WGS) entry which is preliminary data.</text>
</comment>
<keyword evidence="1" id="KW-0732">Signal</keyword>
<feature type="chain" id="PRO_5010636841" evidence="1">
    <location>
        <begin position="32"/>
        <end position="348"/>
    </location>
</feature>
<dbReference type="EMBL" id="LQCI01000051">
    <property type="protein sequence ID" value="KZB79732.1"/>
    <property type="molecule type" value="Genomic_DNA"/>
</dbReference>
<organism evidence="2 4">
    <name type="scientific">Amycolatopsis regifaucium</name>
    <dbReference type="NCBI Taxonomy" id="546365"/>
    <lineage>
        <taxon>Bacteria</taxon>
        <taxon>Bacillati</taxon>
        <taxon>Actinomycetota</taxon>
        <taxon>Actinomycetes</taxon>
        <taxon>Pseudonocardiales</taxon>
        <taxon>Pseudonocardiaceae</taxon>
        <taxon>Amycolatopsis</taxon>
    </lineage>
</organism>
<dbReference type="Pfam" id="PF00756">
    <property type="entry name" value="Esterase"/>
    <property type="match status" value="1"/>
</dbReference>
<dbReference type="GO" id="GO:0016747">
    <property type="term" value="F:acyltransferase activity, transferring groups other than amino-acyl groups"/>
    <property type="evidence" value="ECO:0007669"/>
    <property type="project" value="TreeGrafter"/>
</dbReference>
<evidence type="ECO:0000313" key="2">
    <source>
        <dbReference type="EMBL" id="KZB79732.1"/>
    </source>
</evidence>
<dbReference type="InterPro" id="IPR050583">
    <property type="entry name" value="Mycobacterial_A85_antigen"/>
</dbReference>
<dbReference type="Proteomes" id="UP000186883">
    <property type="component" value="Unassembled WGS sequence"/>
</dbReference>
<reference evidence="2 4" key="1">
    <citation type="submission" date="2015-12" db="EMBL/GenBank/DDBJ databases">
        <title>Amycolatopsis regifaucium genome sequencing and assembly.</title>
        <authorList>
            <person name="Mayilraj S."/>
        </authorList>
    </citation>
    <scope>NUCLEOTIDE SEQUENCE [LARGE SCALE GENOMIC DNA]</scope>
    <source>
        <strain evidence="2 4">GY080</strain>
    </source>
</reference>
<accession>A0A154M560</accession>
<dbReference type="PANTHER" id="PTHR48098:SF1">
    <property type="entry name" value="DIACYLGLYCEROL ACYLTRANSFERASE_MYCOLYLTRANSFERASE AG85A"/>
    <property type="match status" value="1"/>
</dbReference>
<evidence type="ECO:0000313" key="5">
    <source>
        <dbReference type="Proteomes" id="UP000186883"/>
    </source>
</evidence>
<protein>
    <submittedName>
        <fullName evidence="2">Esterase</fullName>
    </submittedName>
</protein>
<evidence type="ECO:0000313" key="3">
    <source>
        <dbReference type="EMBL" id="OKA09951.1"/>
    </source>
</evidence>
<sequence>MRDTSRRLRAVAVLAAVTCLLPSVATAPARAENGFPDARADDGSHVVAQTTVDGDPRMLDLTVRSVGVGSYAMVRLILPSGWATEPDRKWPSVYLLAGETRLQDYRGWTANTDIRKLADDSGALVVMPGSGSAGFYSDWWNYGKDVVLNQWETFTAVELPQLIDRGYRGDGRRVAAGLSLGGYGAVELAARRPGVFRFAGSFSGNLNPTGRYGELLTSAIVASARQDPEALWGDRRRQASRWDAHDPLVNADRLRGTELYLSTGNGLPGPLDGKLPVDVLPGAMLLEFLCSGQTTAMADRLNRLGVPVTTDFYGPGTHHWAYWQDQLHKTWPRMLRALSAPVKAGEAS</sequence>
<dbReference type="InterPro" id="IPR000801">
    <property type="entry name" value="Esterase-like"/>
</dbReference>
<dbReference type="PANTHER" id="PTHR48098">
    <property type="entry name" value="ENTEROCHELIN ESTERASE-RELATED"/>
    <property type="match status" value="1"/>
</dbReference>
<dbReference type="Gene3D" id="3.40.50.1820">
    <property type="entry name" value="alpha/beta hydrolase"/>
    <property type="match status" value="1"/>
</dbReference>
<dbReference type="InterPro" id="IPR029058">
    <property type="entry name" value="AB_hydrolase_fold"/>
</dbReference>
<dbReference type="OrthoDB" id="4510758at2"/>